<protein>
    <recommendedName>
        <fullName evidence="18">CFEM domain-containing protein</fullName>
    </recommendedName>
</protein>
<evidence type="ECO:0000256" key="7">
    <source>
        <dbReference type="ARBA" id="ARBA00022692"/>
    </source>
</evidence>
<keyword evidence="7 16" id="KW-0812">Transmembrane</keyword>
<evidence type="ECO:0000256" key="2">
    <source>
        <dbReference type="ARBA" id="ARBA00004589"/>
    </source>
</evidence>
<comment type="similarity">
    <text evidence="13">Belongs to the SAT4 family.</text>
</comment>
<keyword evidence="9 16" id="KW-1133">Transmembrane helix</keyword>
<dbReference type="AlphaFoldDB" id="F9G8E5"/>
<dbReference type="OrthoDB" id="2496787at2759"/>
<evidence type="ECO:0000256" key="4">
    <source>
        <dbReference type="ARBA" id="ARBA00010031"/>
    </source>
</evidence>
<accession>F9G8E5</accession>
<evidence type="ECO:0000256" key="3">
    <source>
        <dbReference type="ARBA" id="ARBA00004613"/>
    </source>
</evidence>
<keyword evidence="12" id="KW-0449">Lipoprotein</keyword>
<feature type="disulfide bond" evidence="14">
    <location>
        <begin position="36"/>
        <end position="67"/>
    </location>
</feature>
<keyword evidence="6" id="KW-0325">Glycoprotein</keyword>
<keyword evidence="5" id="KW-0964">Secreted</keyword>
<evidence type="ECO:0000256" key="13">
    <source>
        <dbReference type="ARBA" id="ARBA00038359"/>
    </source>
</evidence>
<organism evidence="19">
    <name type="scientific">Fusarium oxysporum (strain Fo5176)</name>
    <name type="common">Fusarium vascular wilt</name>
    <dbReference type="NCBI Taxonomy" id="660025"/>
    <lineage>
        <taxon>Eukaryota</taxon>
        <taxon>Fungi</taxon>
        <taxon>Dikarya</taxon>
        <taxon>Ascomycota</taxon>
        <taxon>Pezizomycotina</taxon>
        <taxon>Sordariomycetes</taxon>
        <taxon>Hypocreomycetidae</taxon>
        <taxon>Hypocreales</taxon>
        <taxon>Nectriaceae</taxon>
        <taxon>Fusarium</taxon>
        <taxon>Fusarium oxysporum species complex</taxon>
    </lineage>
</organism>
<dbReference type="PaxDb" id="5507-FOXG_09718P0"/>
<evidence type="ECO:0000256" key="11">
    <source>
        <dbReference type="ARBA" id="ARBA00023157"/>
    </source>
</evidence>
<evidence type="ECO:0000256" key="15">
    <source>
        <dbReference type="SAM" id="MobiDB-lite"/>
    </source>
</evidence>
<dbReference type="PANTHER" id="PTHR33048">
    <property type="entry name" value="PTH11-LIKE INTEGRAL MEMBRANE PROTEIN (AFU_ORTHOLOGUE AFUA_5G11245)"/>
    <property type="match status" value="1"/>
</dbReference>
<feature type="transmembrane region" description="Helical" evidence="16">
    <location>
        <begin position="182"/>
        <end position="203"/>
    </location>
</feature>
<feature type="transmembrane region" description="Helical" evidence="16">
    <location>
        <begin position="259"/>
        <end position="282"/>
    </location>
</feature>
<dbReference type="InterPro" id="IPR049326">
    <property type="entry name" value="Rhodopsin_dom_fungi"/>
</dbReference>
<feature type="transmembrane region" description="Helical" evidence="16">
    <location>
        <begin position="215"/>
        <end position="239"/>
    </location>
</feature>
<evidence type="ECO:0000256" key="10">
    <source>
        <dbReference type="ARBA" id="ARBA00023136"/>
    </source>
</evidence>
<evidence type="ECO:0000256" key="9">
    <source>
        <dbReference type="ARBA" id="ARBA00022989"/>
    </source>
</evidence>
<feature type="transmembrane region" description="Helical" evidence="16">
    <location>
        <begin position="101"/>
        <end position="120"/>
    </location>
</feature>
<feature type="signal peptide" evidence="17">
    <location>
        <begin position="1"/>
        <end position="19"/>
    </location>
</feature>
<keyword evidence="11 14" id="KW-1015">Disulfide bond</keyword>
<dbReference type="PROSITE" id="PS52012">
    <property type="entry name" value="CFEM"/>
    <property type="match status" value="1"/>
</dbReference>
<comment type="caution">
    <text evidence="14">Lacks conserved residue(s) required for the propagation of feature annotation.</text>
</comment>
<evidence type="ECO:0000256" key="6">
    <source>
        <dbReference type="ARBA" id="ARBA00022622"/>
    </source>
</evidence>
<dbReference type="Pfam" id="PF20684">
    <property type="entry name" value="Fung_rhodopsin"/>
    <property type="match status" value="1"/>
</dbReference>
<feature type="disulfide bond" evidence="14">
    <location>
        <begin position="46"/>
        <end position="53"/>
    </location>
</feature>
<feature type="transmembrane region" description="Helical" evidence="16">
    <location>
        <begin position="132"/>
        <end position="162"/>
    </location>
</feature>
<dbReference type="InterPro" id="IPR052337">
    <property type="entry name" value="SAT4-like"/>
</dbReference>
<reference evidence="19" key="1">
    <citation type="journal article" date="2012" name="Mol. Plant Microbe Interact.">
        <title>A highly conserved effector in Fusarium oxysporum is required for full virulence on Arabidopsis.</title>
        <authorList>
            <person name="Thatcher L.F."/>
            <person name="Gardiner D.M."/>
            <person name="Kazan K."/>
            <person name="Manners J."/>
        </authorList>
    </citation>
    <scope>NUCLEOTIDE SEQUENCE [LARGE SCALE GENOMIC DNA]</scope>
    <source>
        <strain evidence="19">Fo5176</strain>
    </source>
</reference>
<feature type="chain" id="PRO_5003383643" description="CFEM domain-containing protein" evidence="17">
    <location>
        <begin position="20"/>
        <end position="491"/>
    </location>
</feature>
<dbReference type="PANTHER" id="PTHR33048:SF47">
    <property type="entry name" value="INTEGRAL MEMBRANE PROTEIN-RELATED"/>
    <property type="match status" value="1"/>
</dbReference>
<keyword evidence="8 17" id="KW-0732">Signal</keyword>
<evidence type="ECO:0000256" key="14">
    <source>
        <dbReference type="PROSITE-ProRule" id="PRU01356"/>
    </source>
</evidence>
<evidence type="ECO:0000313" key="19">
    <source>
        <dbReference type="EMBL" id="EGU74573.1"/>
    </source>
</evidence>
<feature type="region of interest" description="Disordered" evidence="15">
    <location>
        <begin position="362"/>
        <end position="387"/>
    </location>
</feature>
<feature type="disulfide bond" evidence="14">
    <location>
        <begin position="32"/>
        <end position="72"/>
    </location>
</feature>
<dbReference type="EMBL" id="AFQF01003661">
    <property type="protein sequence ID" value="EGU74573.1"/>
    <property type="molecule type" value="Genomic_DNA"/>
</dbReference>
<feature type="disulfide bond" evidence="14">
    <location>
        <begin position="55"/>
        <end position="88"/>
    </location>
</feature>
<evidence type="ECO:0000256" key="12">
    <source>
        <dbReference type="ARBA" id="ARBA00023288"/>
    </source>
</evidence>
<keyword evidence="6" id="KW-0336">GPI-anchor</keyword>
<comment type="subcellular location">
    <subcellularLocation>
        <location evidence="2">Membrane</location>
        <topology evidence="2">Lipid-anchor</topology>
        <topology evidence="2">GPI-anchor</topology>
    </subcellularLocation>
    <subcellularLocation>
        <location evidence="1">Membrane</location>
        <topology evidence="1">Multi-pass membrane protein</topology>
    </subcellularLocation>
    <subcellularLocation>
        <location evidence="3">Secreted</location>
    </subcellularLocation>
</comment>
<dbReference type="GO" id="GO:0005576">
    <property type="term" value="C:extracellular region"/>
    <property type="evidence" value="ECO:0007669"/>
    <property type="project" value="UniProtKB-SubCell"/>
</dbReference>
<keyword evidence="10 16" id="KW-0472">Membrane</keyword>
<dbReference type="Pfam" id="PF05730">
    <property type="entry name" value="CFEM"/>
    <property type="match status" value="1"/>
</dbReference>
<evidence type="ECO:0000256" key="8">
    <source>
        <dbReference type="ARBA" id="ARBA00022729"/>
    </source>
</evidence>
<dbReference type="GO" id="GO:0098552">
    <property type="term" value="C:side of membrane"/>
    <property type="evidence" value="ECO:0007669"/>
    <property type="project" value="UniProtKB-KW"/>
</dbReference>
<evidence type="ECO:0000256" key="1">
    <source>
        <dbReference type="ARBA" id="ARBA00004141"/>
    </source>
</evidence>
<name>F9G8E5_FUSOF</name>
<comment type="similarity">
    <text evidence="4">Belongs to the RBT5 family.</text>
</comment>
<gene>
    <name evidence="19" type="ORF">FOXB_14927</name>
</gene>
<proteinExistence type="inferred from homology"/>
<sequence>MRLLSFSFFVAALVGLVNAASFTELAAQLPDCDIQCVQQAIPQSPCSMTNTTCLCTDQTFAGLTQACVLKNCTVKDSLTLMRVQNLACGVPVKSQQMKFRLNALVACILAEICVILRIYSKLKIFGKLGPDDYAILIAGFATVPYIWLACRLADLGFGLNIWDITPFERLYELLKLFWIDQIMYSVHLYSTKISILFFLRGIFTTSEFKKLTVSIGIFVCLCGAATMITTALQCLPASFNWTNWDGEHKGHCNDLNSQTYAFGGINMACDIVILVLPINHLWKLQVKGRQKIQLFVMFSLGIVFSANTLTQMSGEYVEVTIWSIWETELGMVCASLPAIRHLFKHLWPNAMATIASKMSFSSTNKDSTLDKSAGSWGGSRGARSKTDNKEYYELDERSLIGKGPDPATNILSYCHVSFTNRIILDAPSTARPKMASQDPAREALRKSKGSIRFFNLFSVNVSRSWVHSRLVSDRLMDFCWQVIAIRKHGSE</sequence>
<comment type="caution">
    <text evidence="19">The sequence shown here is derived from an EMBL/GenBank/DDBJ whole genome shotgun (WGS) entry which is preliminary data.</text>
</comment>
<dbReference type="InterPro" id="IPR008427">
    <property type="entry name" value="Extracellular_membr_CFEM_dom"/>
</dbReference>
<evidence type="ECO:0000256" key="17">
    <source>
        <dbReference type="SAM" id="SignalP"/>
    </source>
</evidence>
<feature type="transmembrane region" description="Helical" evidence="16">
    <location>
        <begin position="294"/>
        <end position="313"/>
    </location>
</feature>
<evidence type="ECO:0000259" key="18">
    <source>
        <dbReference type="PROSITE" id="PS52012"/>
    </source>
</evidence>
<evidence type="ECO:0000256" key="5">
    <source>
        <dbReference type="ARBA" id="ARBA00022525"/>
    </source>
</evidence>
<evidence type="ECO:0000256" key="16">
    <source>
        <dbReference type="SAM" id="Phobius"/>
    </source>
</evidence>
<feature type="domain" description="CFEM" evidence="18">
    <location>
        <begin position="4"/>
        <end position="115"/>
    </location>
</feature>